<dbReference type="EC" id="2.7.7.7" evidence="3"/>
<evidence type="ECO:0000256" key="2">
    <source>
        <dbReference type="ARBA" id="ARBA00004496"/>
    </source>
</evidence>
<evidence type="ECO:0000256" key="25">
    <source>
        <dbReference type="ARBA" id="ARBA00045548"/>
    </source>
</evidence>
<dbReference type="InterPro" id="IPR012340">
    <property type="entry name" value="NA-bd_OB-fold"/>
</dbReference>
<feature type="domain" description="Helix-hairpin-helix DNA-binding motif class 1" evidence="28">
    <location>
        <begin position="91"/>
        <end position="110"/>
    </location>
</feature>
<evidence type="ECO:0000256" key="14">
    <source>
        <dbReference type="ARBA" id="ARBA00022843"/>
    </source>
</evidence>
<dbReference type="InterPro" id="IPR003583">
    <property type="entry name" value="Hlx-hairpin-Hlx_DNA-bd_motif"/>
</dbReference>
<feature type="domain" description="Helix-hairpin-helix DNA-binding motif class 1" evidence="28">
    <location>
        <begin position="840"/>
        <end position="859"/>
    </location>
</feature>
<dbReference type="Gene3D" id="3.30.460.10">
    <property type="entry name" value="Beta Polymerase, domain 2"/>
    <property type="match status" value="1"/>
</dbReference>
<dbReference type="GO" id="GO:0005634">
    <property type="term" value="C:nucleus"/>
    <property type="evidence" value="ECO:0007669"/>
    <property type="project" value="TreeGrafter"/>
</dbReference>
<dbReference type="GO" id="GO:0003887">
    <property type="term" value="F:DNA-directed DNA polymerase activity"/>
    <property type="evidence" value="ECO:0007669"/>
    <property type="project" value="UniProtKB-KW"/>
</dbReference>
<dbReference type="InterPro" id="IPR029398">
    <property type="entry name" value="PolB_thumb"/>
</dbReference>
<keyword evidence="11" id="KW-0548">Nucleotidyltransferase</keyword>
<evidence type="ECO:0000256" key="24">
    <source>
        <dbReference type="ARBA" id="ARBA00044678"/>
    </source>
</evidence>
<evidence type="ECO:0000256" key="20">
    <source>
        <dbReference type="ARBA" id="ARBA00034005"/>
    </source>
</evidence>
<dbReference type="PRINTS" id="PR00869">
    <property type="entry name" value="DNAPOLX"/>
</dbReference>
<dbReference type="GO" id="GO:0000166">
    <property type="term" value="F:nucleotide binding"/>
    <property type="evidence" value="ECO:0007669"/>
    <property type="project" value="InterPro"/>
</dbReference>
<dbReference type="Gene3D" id="3.30.210.10">
    <property type="entry name" value="DNA polymerase, thumb domain"/>
    <property type="match status" value="1"/>
</dbReference>
<dbReference type="Gene3D" id="3.30.470.30">
    <property type="entry name" value="DNA ligase/mRNA capping enzyme"/>
    <property type="match status" value="1"/>
</dbReference>
<proteinExistence type="predicted"/>
<keyword evidence="9" id="KW-0237">DNA synthesis</keyword>
<evidence type="ECO:0000256" key="17">
    <source>
        <dbReference type="ARBA" id="ARBA00023053"/>
    </source>
</evidence>
<dbReference type="SUPFAM" id="SSF50249">
    <property type="entry name" value="Nucleic acid-binding proteins"/>
    <property type="match status" value="1"/>
</dbReference>
<evidence type="ECO:0000256" key="6">
    <source>
        <dbReference type="ARBA" id="ARBA00020020"/>
    </source>
</evidence>
<evidence type="ECO:0000259" key="29">
    <source>
        <dbReference type="SMART" id="SM00483"/>
    </source>
</evidence>
<dbReference type="PRINTS" id="PR00870">
    <property type="entry name" value="DNAPOLXBETA"/>
</dbReference>
<dbReference type="InterPro" id="IPR002008">
    <property type="entry name" value="DNA_pol_X_beta-like"/>
</dbReference>
<evidence type="ECO:0000256" key="10">
    <source>
        <dbReference type="ARBA" id="ARBA00022679"/>
    </source>
</evidence>
<dbReference type="CDD" id="cd00141">
    <property type="entry name" value="NT_POLXc"/>
    <property type="match status" value="1"/>
</dbReference>
<dbReference type="GO" id="GO:0006260">
    <property type="term" value="P:DNA replication"/>
    <property type="evidence" value="ECO:0007669"/>
    <property type="project" value="UniProtKB-KW"/>
</dbReference>
<dbReference type="InterPro" id="IPR013840">
    <property type="entry name" value="DNAligase_N"/>
</dbReference>
<evidence type="ECO:0000256" key="22">
    <source>
        <dbReference type="ARBA" id="ARBA00035726"/>
    </source>
</evidence>
<feature type="domain" description="Helix-hairpin-helix DNA-binding motif class 1" evidence="28">
    <location>
        <begin position="870"/>
        <end position="894"/>
    </location>
</feature>
<keyword evidence="16" id="KW-0520">NAD</keyword>
<dbReference type="PANTHER" id="PTHR11276">
    <property type="entry name" value="DNA POLYMERASE TYPE-X FAMILY MEMBER"/>
    <property type="match status" value="1"/>
</dbReference>
<keyword evidence="8" id="KW-0436">Ligase</keyword>
<dbReference type="InterPro" id="IPR002054">
    <property type="entry name" value="DNA-dir_DNA_pol_X"/>
</dbReference>
<comment type="catalytic activity">
    <reaction evidence="24">
        <text>a 5'-end 2'-deoxyribose-2'-deoxyribonucleotide-DNA = (2E,4S)-4-hydroxypenten-2-al-5-phosphate + a 5'-end 5'-phospho-2'-deoxyribonucleoside-DNA + H(+)</text>
        <dbReference type="Rhea" id="RHEA:76255"/>
        <dbReference type="Rhea" id="RHEA-COMP:13180"/>
        <dbReference type="Rhea" id="RHEA-COMP:18657"/>
        <dbReference type="ChEBI" id="CHEBI:15378"/>
        <dbReference type="ChEBI" id="CHEBI:136412"/>
        <dbReference type="ChEBI" id="CHEBI:195194"/>
        <dbReference type="ChEBI" id="CHEBI:195195"/>
    </reaction>
</comment>
<dbReference type="InterPro" id="IPR018944">
    <property type="entry name" value="DNA_pol_lambd_fingers_domain"/>
</dbReference>
<protein>
    <recommendedName>
        <fullName evidence="6">DNA polymerase beta</fullName>
        <ecNumber evidence="3">2.7.7.7</ecNumber>
        <ecNumber evidence="4">4.2.99.18</ecNumber>
        <ecNumber evidence="5">6.5.1.2</ecNumber>
    </recommendedName>
    <alternativeName>
        <fullName evidence="21">5'-deoxyribose-phosphate lyase</fullName>
    </alternativeName>
    <alternativeName>
        <fullName evidence="22">AP lyase</fullName>
    </alternativeName>
</protein>
<evidence type="ECO:0000256" key="1">
    <source>
        <dbReference type="ARBA" id="ARBA00001946"/>
    </source>
</evidence>
<feature type="domain" description="DNA-directed DNA polymerase X" evidence="29">
    <location>
        <begin position="45"/>
        <end position="356"/>
    </location>
</feature>
<dbReference type="EC" id="4.2.99.18" evidence="4"/>
<evidence type="ECO:0000256" key="19">
    <source>
        <dbReference type="ARBA" id="ARBA00023239"/>
    </source>
</evidence>
<evidence type="ECO:0000256" key="15">
    <source>
        <dbReference type="ARBA" id="ARBA00022932"/>
    </source>
</evidence>
<dbReference type="GO" id="GO:0005737">
    <property type="term" value="C:cytoplasm"/>
    <property type="evidence" value="ECO:0007669"/>
    <property type="project" value="UniProtKB-SubCell"/>
</dbReference>
<evidence type="ECO:0000256" key="11">
    <source>
        <dbReference type="ARBA" id="ARBA00022695"/>
    </source>
</evidence>
<dbReference type="InterPro" id="IPR037160">
    <property type="entry name" value="DNA_Pol_thumb_sf"/>
</dbReference>
<keyword evidence="12" id="KW-0235">DNA replication</keyword>
<keyword evidence="18" id="KW-0234">DNA repair</keyword>
<dbReference type="Pfam" id="PF14716">
    <property type="entry name" value="HHH_8"/>
    <property type="match status" value="1"/>
</dbReference>
<comment type="subcellular location">
    <subcellularLocation>
        <location evidence="2">Cytoplasm</location>
    </subcellularLocation>
</comment>
<dbReference type="GO" id="GO:0003911">
    <property type="term" value="F:DNA ligase (NAD+) activity"/>
    <property type="evidence" value="ECO:0007669"/>
    <property type="project" value="UniProtKB-EC"/>
</dbReference>
<reference evidence="31" key="1">
    <citation type="journal article" date="2020" name="Nature">
        <title>Giant virus diversity and host interactions through global metagenomics.</title>
        <authorList>
            <person name="Schulz F."/>
            <person name="Roux S."/>
            <person name="Paez-Espino D."/>
            <person name="Jungbluth S."/>
            <person name="Walsh D.A."/>
            <person name="Denef V.J."/>
            <person name="McMahon K.D."/>
            <person name="Konstantinidis K.T."/>
            <person name="Eloe-Fadrosh E.A."/>
            <person name="Kyrpides N.C."/>
            <person name="Woyke T."/>
        </authorList>
    </citation>
    <scope>NUCLEOTIDE SEQUENCE</scope>
    <source>
        <strain evidence="31">GVMAG-S-3300011013-78</strain>
    </source>
</reference>
<dbReference type="Pfam" id="PF10391">
    <property type="entry name" value="DNA_pol_lambd_f"/>
    <property type="match status" value="1"/>
</dbReference>
<feature type="domain" description="NAD-dependent DNA ligase N-terminal" evidence="30">
    <location>
        <begin position="421"/>
        <end position="814"/>
    </location>
</feature>
<dbReference type="InterPro" id="IPR027421">
    <property type="entry name" value="DNA_pol_lamdba_lyase_dom_sf"/>
</dbReference>
<accession>A0A6C0KGC5</accession>
<comment type="catalytic activity">
    <reaction evidence="20">
        <text>NAD(+) + (deoxyribonucleotide)n-3'-hydroxyl + 5'-phospho-(deoxyribonucleotide)m = (deoxyribonucleotide)n+m + AMP + beta-nicotinamide D-nucleotide.</text>
        <dbReference type="EC" id="6.5.1.2"/>
    </reaction>
</comment>
<feature type="compositionally biased region" description="Low complexity" evidence="27">
    <location>
        <begin position="26"/>
        <end position="41"/>
    </location>
</feature>
<dbReference type="SMART" id="SM00483">
    <property type="entry name" value="POLXc"/>
    <property type="match status" value="1"/>
</dbReference>
<dbReference type="SUPFAM" id="SSF47802">
    <property type="entry name" value="DNA polymerase beta, N-terminal domain-like"/>
    <property type="match status" value="1"/>
</dbReference>
<evidence type="ECO:0000256" key="16">
    <source>
        <dbReference type="ARBA" id="ARBA00023027"/>
    </source>
</evidence>
<sequence length="1045" mass="119000">METKKKSSKPKSLKRTIKKQNSTNKPITNSDSTNPTNPTNPKMAPLNATYITLLSKLNELMMAKGEVFRARAYKNAKETIMGLTEDITSWEQLKGKSGIGETILKKFKQYEETGKIEALEREKDNPILIFTEVHGIGPKKAQELVSKYNITTLDELKQIENEVLNESQRKGLKYYDEISQKIPREEIQEYKAIFASLFDEVKTPGSSFEIVGSYRRGAKKSGDIDIIITNKQNNIAVFDNFIKKLIEKGIIIEQLSKGKTKMLGIGRLPNKIARRIDFLYAPPQEYSFAVLYFTGSAAFNVVMREYAIKKGYTMNEHGLYVLEDKKKGDKIDIIFPDERSIFDFLGLQYKTPEERKDGKDVIPQQGDSVSEVSKMISQEISSIPKKIKIKKKKMGTLKKEKRETPRSIIKRFQEQGIDVLEILPEDVLNEVLITANKYYYNDKPLITDNEYDIIKEFMEKKFPNNKVIKEIGAPIKRNKVTLPYFMGSMDKIKPDTNILESWKEKYTGPYVLSAKLDGVSGLYSTEGDKPKLYTRGNGSIGQDISHLIPYLSLPSEKNIVIRGEFILSKKVFETKYKSEASNSRNLVSGIINSLKKNQDKYEDIDFVTYEVIKPSLKPSEQMKFLKANGFKVVLHKEEPTINNKLLSELLISWREGYEYEIDGVIVIDDKIYPRENKNPDYAFAFKMVLLDQMVEAKVVDVLWTPSKDGYLKPRIRIEPVTIGGAVIEYATGFNAAFVKNNKIGVGAVIQLIRSGDVIPHILDTIVPASVVIMPNVPYHWNETHIDILLDNPNDDITVREKNIAAFFQGLGVEGLSFGNTKRLMKAGYNSIAKIIDMSKSDFLNVDGFKEKTSNKLYTSIKENLEKISLSKLMAISNLFGRGIGEKRIKQVLEIYPDILVSNEKNKEKTEKIISIKGFAKKTAEHFVEHISRMVKFIKDIHKEELLTKVFNTDVNVDTGYNSELKDESTNKDHPLYDKSIVLSGFRDKNMQGELEKIGTNIANTISNNIFVLVVKDKEKKTSKIIKAESLSVPIMLVEEFKEKYM</sequence>
<dbReference type="Gene3D" id="3.40.50.10190">
    <property type="entry name" value="BRCT domain"/>
    <property type="match status" value="1"/>
</dbReference>
<dbReference type="SUPFAM" id="SSF56091">
    <property type="entry name" value="DNA ligase/mRNA capping enzyme, catalytic domain"/>
    <property type="match status" value="1"/>
</dbReference>
<comment type="cofactor">
    <cofactor evidence="1">
        <name>Mg(2+)</name>
        <dbReference type="ChEBI" id="CHEBI:18420"/>
    </cofactor>
</comment>
<feature type="compositionally biased region" description="Basic residues" evidence="27">
    <location>
        <begin position="1"/>
        <end position="18"/>
    </location>
</feature>
<dbReference type="InterPro" id="IPR013839">
    <property type="entry name" value="DNAligase_adenylation"/>
</dbReference>
<dbReference type="EMBL" id="MN740881">
    <property type="protein sequence ID" value="QHU16393.1"/>
    <property type="molecule type" value="Genomic_DNA"/>
</dbReference>
<keyword evidence="7" id="KW-0488">Methylation</keyword>
<dbReference type="InterPro" id="IPR043519">
    <property type="entry name" value="NT_sf"/>
</dbReference>
<comment type="catalytic activity">
    <reaction evidence="23">
        <text>2'-deoxyribonucleotide-(2'-deoxyribose 5'-phosphate)-2'-deoxyribonucleotide-DNA = a 3'-end 2'-deoxyribonucleotide-(2,3-dehydro-2,3-deoxyribose 5'-phosphate)-DNA + a 5'-end 5'-phospho-2'-deoxyribonucleoside-DNA + H(+)</text>
        <dbReference type="Rhea" id="RHEA:66592"/>
        <dbReference type="Rhea" id="RHEA-COMP:13180"/>
        <dbReference type="Rhea" id="RHEA-COMP:16897"/>
        <dbReference type="Rhea" id="RHEA-COMP:17067"/>
        <dbReference type="ChEBI" id="CHEBI:15378"/>
        <dbReference type="ChEBI" id="CHEBI:136412"/>
        <dbReference type="ChEBI" id="CHEBI:157695"/>
        <dbReference type="ChEBI" id="CHEBI:167181"/>
        <dbReference type="EC" id="4.2.99.18"/>
    </reaction>
</comment>
<dbReference type="Pfam" id="PF03120">
    <property type="entry name" value="OB_DNA_ligase"/>
    <property type="match status" value="1"/>
</dbReference>
<dbReference type="Pfam" id="PF14792">
    <property type="entry name" value="DNA_pol_B_palm"/>
    <property type="match status" value="1"/>
</dbReference>
<evidence type="ECO:0000313" key="31">
    <source>
        <dbReference type="EMBL" id="QHU16393.1"/>
    </source>
</evidence>
<dbReference type="Gene3D" id="1.10.150.20">
    <property type="entry name" value="5' to 3' exonuclease, C-terminal subdomain"/>
    <property type="match status" value="1"/>
</dbReference>
<evidence type="ECO:0000256" key="12">
    <source>
        <dbReference type="ARBA" id="ARBA00022705"/>
    </source>
</evidence>
<keyword evidence="13" id="KW-0227">DNA damage</keyword>
<dbReference type="Gene3D" id="1.10.150.110">
    <property type="entry name" value="DNA polymerase beta, N-terminal domain-like"/>
    <property type="match status" value="1"/>
</dbReference>
<evidence type="ECO:0000256" key="8">
    <source>
        <dbReference type="ARBA" id="ARBA00022598"/>
    </source>
</evidence>
<evidence type="ECO:0000256" key="13">
    <source>
        <dbReference type="ARBA" id="ARBA00022763"/>
    </source>
</evidence>
<comment type="catalytic activity">
    <reaction evidence="26">
        <text>DNA(n) + a 2'-deoxyribonucleoside 5'-triphosphate = DNA(n+1) + diphosphate</text>
        <dbReference type="Rhea" id="RHEA:22508"/>
        <dbReference type="Rhea" id="RHEA-COMP:17339"/>
        <dbReference type="Rhea" id="RHEA-COMP:17340"/>
        <dbReference type="ChEBI" id="CHEBI:33019"/>
        <dbReference type="ChEBI" id="CHEBI:61560"/>
        <dbReference type="ChEBI" id="CHEBI:173112"/>
        <dbReference type="EC" id="2.7.7.7"/>
    </reaction>
</comment>
<dbReference type="SUPFAM" id="SSF47794">
    <property type="entry name" value="Rad51 N-terminal domain-like"/>
    <property type="match status" value="1"/>
</dbReference>
<dbReference type="SMART" id="SM00532">
    <property type="entry name" value="LIGANc"/>
    <property type="match status" value="1"/>
</dbReference>
<evidence type="ECO:0000259" key="30">
    <source>
        <dbReference type="SMART" id="SM00532"/>
    </source>
</evidence>
<dbReference type="Pfam" id="PF01653">
    <property type="entry name" value="DNA_ligase_aden"/>
    <property type="match status" value="1"/>
</dbReference>
<dbReference type="GO" id="GO:0003677">
    <property type="term" value="F:DNA binding"/>
    <property type="evidence" value="ECO:0007669"/>
    <property type="project" value="InterPro"/>
</dbReference>
<keyword evidence="14" id="KW-0832">Ubl conjugation</keyword>
<keyword evidence="17" id="KW-0915">Sodium</keyword>
<comment type="function">
    <text evidence="25">Repair polymerase that plays a key role in base-excision repair. During this process, the damaged base is excised by specific DNA glycosylases, the DNA backbone is nicked at the abasic site by an apurinic/apyrimidic (AP) endonuclease, and POLB removes 5'-deoxyribose-phosphate from the preincised AP site acting as a 5'-deoxyribose-phosphate lyase (5'-dRP lyase); through its DNA polymerase activity, it adds one nucleotide to the 3' end of the arising single-nucleotide gap. Conducts 'gap-filling' DNA synthesis in a stepwise distributive fashion rather than in a processive fashion as for other DNA polymerases. It is also able to cleave sugar-phosphate bonds 3' to an intact AP site, acting as an AP lyase.</text>
</comment>
<keyword evidence="10" id="KW-0808">Transferase</keyword>
<evidence type="ECO:0000256" key="4">
    <source>
        <dbReference type="ARBA" id="ARBA00012720"/>
    </source>
</evidence>
<keyword evidence="15" id="KW-0239">DNA-directed DNA polymerase</keyword>
<dbReference type="Pfam" id="PF14791">
    <property type="entry name" value="DNA_pol_B_thumb"/>
    <property type="match status" value="1"/>
</dbReference>
<evidence type="ECO:0000256" key="26">
    <source>
        <dbReference type="ARBA" id="ARBA00049244"/>
    </source>
</evidence>
<feature type="domain" description="Helix-hairpin-helix DNA-binding motif class 1" evidence="28">
    <location>
        <begin position="910"/>
        <end position="929"/>
    </location>
</feature>
<evidence type="ECO:0000256" key="5">
    <source>
        <dbReference type="ARBA" id="ARBA00012722"/>
    </source>
</evidence>
<dbReference type="Gene3D" id="2.40.50.140">
    <property type="entry name" value="Nucleic acid-binding proteins"/>
    <property type="match status" value="1"/>
</dbReference>
<evidence type="ECO:0000256" key="7">
    <source>
        <dbReference type="ARBA" id="ARBA00022481"/>
    </source>
</evidence>
<dbReference type="InterPro" id="IPR028207">
    <property type="entry name" value="DNA_pol_B_palm_palm"/>
</dbReference>
<evidence type="ECO:0000256" key="23">
    <source>
        <dbReference type="ARBA" id="ARBA00044632"/>
    </source>
</evidence>
<dbReference type="SUPFAM" id="SSF81585">
    <property type="entry name" value="PsbU/PolX domain-like"/>
    <property type="match status" value="1"/>
</dbReference>
<name>A0A6C0KGC5_9ZZZZ</name>
<dbReference type="AlphaFoldDB" id="A0A6C0KGC5"/>
<dbReference type="GO" id="GO:0140078">
    <property type="term" value="F:class I DNA-(apurinic or apyrimidinic site) endonuclease activity"/>
    <property type="evidence" value="ECO:0007669"/>
    <property type="project" value="UniProtKB-EC"/>
</dbReference>
<dbReference type="InterPro" id="IPR036420">
    <property type="entry name" value="BRCT_dom_sf"/>
</dbReference>
<evidence type="ECO:0000256" key="9">
    <source>
        <dbReference type="ARBA" id="ARBA00022634"/>
    </source>
</evidence>
<dbReference type="InterPro" id="IPR010996">
    <property type="entry name" value="HHH_MUS81"/>
</dbReference>
<dbReference type="GO" id="GO:0006303">
    <property type="term" value="P:double-strand break repair via nonhomologous end joining"/>
    <property type="evidence" value="ECO:0007669"/>
    <property type="project" value="TreeGrafter"/>
</dbReference>
<evidence type="ECO:0000256" key="18">
    <source>
        <dbReference type="ARBA" id="ARBA00023204"/>
    </source>
</evidence>
<dbReference type="InterPro" id="IPR004150">
    <property type="entry name" value="NAD_DNA_ligase_OB"/>
</dbReference>
<feature type="region of interest" description="Disordered" evidence="27">
    <location>
        <begin position="1"/>
        <end position="44"/>
    </location>
</feature>
<dbReference type="SUPFAM" id="SSF81301">
    <property type="entry name" value="Nucleotidyltransferase"/>
    <property type="match status" value="1"/>
</dbReference>
<evidence type="ECO:0000256" key="3">
    <source>
        <dbReference type="ARBA" id="ARBA00012417"/>
    </source>
</evidence>
<dbReference type="PANTHER" id="PTHR11276:SF28">
    <property type="entry name" value="DNA POLYMERASE LAMBDA"/>
    <property type="match status" value="1"/>
</dbReference>
<dbReference type="InterPro" id="IPR010995">
    <property type="entry name" value="DNA_repair_Rad51/TF_NusA_a-hlx"/>
</dbReference>
<dbReference type="InterPro" id="IPR022312">
    <property type="entry name" value="DNA_pol_X"/>
</dbReference>
<organism evidence="31">
    <name type="scientific">viral metagenome</name>
    <dbReference type="NCBI Taxonomy" id="1070528"/>
    <lineage>
        <taxon>unclassified sequences</taxon>
        <taxon>metagenomes</taxon>
        <taxon>organismal metagenomes</taxon>
    </lineage>
</organism>
<keyword evidence="19" id="KW-0456">Lyase</keyword>
<evidence type="ECO:0000256" key="27">
    <source>
        <dbReference type="SAM" id="MobiDB-lite"/>
    </source>
</evidence>
<evidence type="ECO:0000259" key="28">
    <source>
        <dbReference type="SMART" id="SM00278"/>
    </source>
</evidence>
<evidence type="ECO:0000256" key="21">
    <source>
        <dbReference type="ARBA" id="ARBA00035717"/>
    </source>
</evidence>
<feature type="domain" description="Helix-hairpin-helix DNA-binding motif class 1" evidence="28">
    <location>
        <begin position="128"/>
        <end position="147"/>
    </location>
</feature>
<dbReference type="SMART" id="SM00278">
    <property type="entry name" value="HhH1"/>
    <property type="match status" value="5"/>
</dbReference>
<dbReference type="EC" id="6.5.1.2" evidence="5"/>